<dbReference type="RefSeq" id="WP_013279023.1">
    <property type="nucleotide sequence ID" value="NC_014378.1"/>
</dbReference>
<proteinExistence type="predicted"/>
<organism evidence="2 3">
    <name type="scientific">Acetohalobium arabaticum (strain ATCC 49924 / DSM 5501 / Z-7288)</name>
    <dbReference type="NCBI Taxonomy" id="574087"/>
    <lineage>
        <taxon>Bacteria</taxon>
        <taxon>Bacillati</taxon>
        <taxon>Bacillota</taxon>
        <taxon>Clostridia</taxon>
        <taxon>Halanaerobiales</taxon>
        <taxon>Halobacteroidaceae</taxon>
        <taxon>Acetohalobium</taxon>
    </lineage>
</organism>
<keyword evidence="2" id="KW-0645">Protease</keyword>
<dbReference type="InterPro" id="IPR022496">
    <property type="entry name" value="T6A_TsaB"/>
</dbReference>
<dbReference type="GO" id="GO:0002949">
    <property type="term" value="P:tRNA threonylcarbamoyladenosine modification"/>
    <property type="evidence" value="ECO:0007669"/>
    <property type="project" value="InterPro"/>
</dbReference>
<dbReference type="EMBL" id="CP002105">
    <property type="protein sequence ID" value="ADL13580.1"/>
    <property type="molecule type" value="Genomic_DNA"/>
</dbReference>
<dbReference type="Gene3D" id="3.30.420.40">
    <property type="match status" value="2"/>
</dbReference>
<dbReference type="GO" id="GO:0008233">
    <property type="term" value="F:peptidase activity"/>
    <property type="evidence" value="ECO:0007669"/>
    <property type="project" value="UniProtKB-KW"/>
</dbReference>
<evidence type="ECO:0000313" key="2">
    <source>
        <dbReference type="EMBL" id="ADL13580.1"/>
    </source>
</evidence>
<dbReference type="KEGG" id="aar:Acear_2090"/>
<feature type="domain" description="Gcp-like" evidence="1">
    <location>
        <begin position="32"/>
        <end position="199"/>
    </location>
</feature>
<protein>
    <submittedName>
        <fullName evidence="2">Peptidase M22 glycoprotease</fullName>
    </submittedName>
</protein>
<dbReference type="OrthoDB" id="9784166at2"/>
<dbReference type="STRING" id="574087.Acear_2090"/>
<dbReference type="InterPro" id="IPR043129">
    <property type="entry name" value="ATPase_NBD"/>
</dbReference>
<gene>
    <name evidence="2" type="ordered locus">Acear_2090</name>
</gene>
<name>D9QT80_ACEAZ</name>
<dbReference type="PANTHER" id="PTHR11735:SF11">
    <property type="entry name" value="TRNA THREONYLCARBAMOYLADENOSINE BIOSYNTHESIS PROTEIN TSAB"/>
    <property type="match status" value="1"/>
</dbReference>
<keyword evidence="3" id="KW-1185">Reference proteome</keyword>
<evidence type="ECO:0000259" key="1">
    <source>
        <dbReference type="Pfam" id="PF00814"/>
    </source>
</evidence>
<dbReference type="GO" id="GO:0005829">
    <property type="term" value="C:cytosol"/>
    <property type="evidence" value="ECO:0007669"/>
    <property type="project" value="TreeGrafter"/>
</dbReference>
<sequence>MLILAVDSSTSVGAVCLYKEEVIAEYNLNLDKTHSQRLMDQIVGIIDDAYLECSALEAIAVGVGPGSFTGIRIGLATAKSLAHALDIPVVGISTLEALANNLLHITEPICPMLDARRQRVYTAVYQEKDGLGLKEPVVAEDIKEVDSFLEELSKRFKQKIFFIGPGAEEYRELIEDRLGTQAEFSLENNLVQGKSLAQIGSIKLKTGGGDKLMDLKPNYLKRSQAERDWQVSKGDF</sequence>
<dbReference type="eggNOG" id="COG1214">
    <property type="taxonomic scope" value="Bacteria"/>
</dbReference>
<accession>D9QT80</accession>
<dbReference type="PANTHER" id="PTHR11735">
    <property type="entry name" value="TRNA N6-ADENOSINE THREONYLCARBAMOYLTRANSFERASE"/>
    <property type="match status" value="1"/>
</dbReference>
<dbReference type="Proteomes" id="UP000001661">
    <property type="component" value="Chromosome"/>
</dbReference>
<dbReference type="Pfam" id="PF00814">
    <property type="entry name" value="TsaD"/>
    <property type="match status" value="1"/>
</dbReference>
<dbReference type="SUPFAM" id="SSF53067">
    <property type="entry name" value="Actin-like ATPase domain"/>
    <property type="match status" value="2"/>
</dbReference>
<dbReference type="InterPro" id="IPR000905">
    <property type="entry name" value="Gcp-like_dom"/>
</dbReference>
<dbReference type="NCBIfam" id="TIGR03725">
    <property type="entry name" value="T6A_YeaZ"/>
    <property type="match status" value="1"/>
</dbReference>
<reference evidence="2 3" key="1">
    <citation type="journal article" date="2010" name="Stand. Genomic Sci.">
        <title>Complete genome sequence of Acetohalobium arabaticum type strain (Z-7288).</title>
        <authorList>
            <person name="Sikorski J."/>
            <person name="Lapidus A."/>
            <person name="Chertkov O."/>
            <person name="Lucas S."/>
            <person name="Copeland A."/>
            <person name="Glavina Del Rio T."/>
            <person name="Nolan M."/>
            <person name="Tice H."/>
            <person name="Cheng J.F."/>
            <person name="Han C."/>
            <person name="Brambilla E."/>
            <person name="Pitluck S."/>
            <person name="Liolios K."/>
            <person name="Ivanova N."/>
            <person name="Mavromatis K."/>
            <person name="Mikhailova N."/>
            <person name="Pati A."/>
            <person name="Bruce D."/>
            <person name="Detter C."/>
            <person name="Tapia R."/>
            <person name="Goodwin L."/>
            <person name="Chen A."/>
            <person name="Palaniappan K."/>
            <person name="Land M."/>
            <person name="Hauser L."/>
            <person name="Chang Y.J."/>
            <person name="Jeffries C.D."/>
            <person name="Rohde M."/>
            <person name="Goker M."/>
            <person name="Spring S."/>
            <person name="Woyke T."/>
            <person name="Bristow J."/>
            <person name="Eisen J.A."/>
            <person name="Markowitz V."/>
            <person name="Hugenholtz P."/>
            <person name="Kyrpides N.C."/>
            <person name="Klenk H.P."/>
        </authorList>
    </citation>
    <scope>NUCLEOTIDE SEQUENCE [LARGE SCALE GENOMIC DNA]</scope>
    <source>
        <strain evidence="3">ATCC 49924 / DSM 5501 / Z-7288</strain>
    </source>
</reference>
<dbReference type="AlphaFoldDB" id="D9QT80"/>
<evidence type="ECO:0000313" key="3">
    <source>
        <dbReference type="Proteomes" id="UP000001661"/>
    </source>
</evidence>
<keyword evidence="2" id="KW-0378">Hydrolase</keyword>
<dbReference type="CDD" id="cd24032">
    <property type="entry name" value="ASKHA_NBD_TsaB"/>
    <property type="match status" value="1"/>
</dbReference>
<dbReference type="GO" id="GO:0006508">
    <property type="term" value="P:proteolysis"/>
    <property type="evidence" value="ECO:0007669"/>
    <property type="project" value="UniProtKB-KW"/>
</dbReference>
<dbReference type="HOGENOM" id="CLU_064886_0_0_9"/>